<accession>A0A0G0HSE5</accession>
<evidence type="ECO:0000313" key="1">
    <source>
        <dbReference type="EMBL" id="KKQ45157.1"/>
    </source>
</evidence>
<name>A0A0G0HSE5_9BACT</name>
<dbReference type="SUPFAM" id="SSF53474">
    <property type="entry name" value="alpha/beta-Hydrolases"/>
    <property type="match status" value="1"/>
</dbReference>
<organism evidence="1 2">
    <name type="scientific">Candidatus Woesebacteria bacterium GW2011_GWA1_37_8</name>
    <dbReference type="NCBI Taxonomy" id="1618546"/>
    <lineage>
        <taxon>Bacteria</taxon>
        <taxon>Candidatus Woeseibacteriota</taxon>
    </lineage>
</organism>
<proteinExistence type="predicted"/>
<dbReference type="GO" id="GO:0016787">
    <property type="term" value="F:hydrolase activity"/>
    <property type="evidence" value="ECO:0007669"/>
    <property type="project" value="InterPro"/>
</dbReference>
<sequence>MTQQIVIIGGGTTFDTYDDFISYLKNKEIKLDRLKSHKEWKDTIAEELGENFDVLVPKMPNVTNADYEEWKIWFERITPLLESGVILIGHSLGGIFLAKYFSENTISITIKATILVAAPFDDKNLGESLGDFKLSSSLVRFTKNGGSIYLIQSKDDPSVPYEHVKKYQKALSGSEVMVFEDRGHFKQETFPELVTLIKSLKA</sequence>
<dbReference type="PANTHER" id="PTHR15394">
    <property type="entry name" value="SERINE HYDROLASE RBBP9"/>
    <property type="match status" value="1"/>
</dbReference>
<reference evidence="1 2" key="1">
    <citation type="journal article" date="2015" name="Nature">
        <title>rRNA introns, odd ribosomes, and small enigmatic genomes across a large radiation of phyla.</title>
        <authorList>
            <person name="Brown C.T."/>
            <person name="Hug L.A."/>
            <person name="Thomas B.C."/>
            <person name="Sharon I."/>
            <person name="Castelle C.J."/>
            <person name="Singh A."/>
            <person name="Wilkins M.J."/>
            <person name="Williams K.H."/>
            <person name="Banfield J.F."/>
        </authorList>
    </citation>
    <scope>NUCLEOTIDE SEQUENCE [LARGE SCALE GENOMIC DNA]</scope>
</reference>
<dbReference type="AlphaFoldDB" id="A0A0G0HSE5"/>
<protein>
    <submittedName>
        <fullName evidence="1">Uncharacterized protein</fullName>
    </submittedName>
</protein>
<evidence type="ECO:0000313" key="2">
    <source>
        <dbReference type="Proteomes" id="UP000034603"/>
    </source>
</evidence>
<dbReference type="Proteomes" id="UP000034603">
    <property type="component" value="Unassembled WGS sequence"/>
</dbReference>
<dbReference type="InterPro" id="IPR029058">
    <property type="entry name" value="AB_hydrolase_fold"/>
</dbReference>
<dbReference type="InterPro" id="IPR010662">
    <property type="entry name" value="RBBP9/YdeN"/>
</dbReference>
<dbReference type="Pfam" id="PF06821">
    <property type="entry name" value="Ser_hydrolase"/>
    <property type="match status" value="1"/>
</dbReference>
<comment type="caution">
    <text evidence="1">The sequence shown here is derived from an EMBL/GenBank/DDBJ whole genome shotgun (WGS) entry which is preliminary data.</text>
</comment>
<dbReference type="EMBL" id="LBTR01000018">
    <property type="protein sequence ID" value="KKQ45157.1"/>
    <property type="molecule type" value="Genomic_DNA"/>
</dbReference>
<dbReference type="PANTHER" id="PTHR15394:SF3">
    <property type="entry name" value="SERINE HYDROLASE RBBP9"/>
    <property type="match status" value="1"/>
</dbReference>
<gene>
    <name evidence="1" type="ORF">US62_C0018G0007</name>
</gene>
<dbReference type="Gene3D" id="3.40.50.1820">
    <property type="entry name" value="alpha/beta hydrolase"/>
    <property type="match status" value="1"/>
</dbReference>